<dbReference type="InterPro" id="IPR008906">
    <property type="entry name" value="HATC_C_dom"/>
</dbReference>
<dbReference type="AlphaFoldDB" id="A0AA35VN81"/>
<dbReference type="EMBL" id="OX465078">
    <property type="protein sequence ID" value="CAI9271914.1"/>
    <property type="molecule type" value="Genomic_DNA"/>
</dbReference>
<dbReference type="SUPFAM" id="SSF53098">
    <property type="entry name" value="Ribonuclease H-like"/>
    <property type="match status" value="1"/>
</dbReference>
<dbReference type="GO" id="GO:0003677">
    <property type="term" value="F:DNA binding"/>
    <property type="evidence" value="ECO:0007669"/>
    <property type="project" value="InterPro"/>
</dbReference>
<protein>
    <recommendedName>
        <fullName evidence="1">HAT C-terminal dimerisation domain-containing protein</fullName>
    </recommendedName>
</protein>
<sequence>MESSRIDVDLDGESEFVEQNKVPVVGDKRTSNAWRNYTDVRDPKTGKIVKAQCKHCSRILTVTTKNDAFVRIRGAVRYVRSSTERSKLFDTCVSKSKILSKAAVSIDVPTRWNATYIMLETALKFEKAFKRMRQEDPAFEKDLKDGFPSQKDWESARNLSLCLKRFFKATKRMSGTLYVTANMHYHEILGVLASLLEWTQDDDINIALMGDQMRKKFDKYYGEFGKTNVMVLVAVALDPRYNMRFVKFSLRKIYPLGFKKVEELYAKVFEWWSDKCTTYKVLASIAKDILAIPVSMVASESAFSTFGRVVDDFHSNLLPKTVEALICTQD</sequence>
<dbReference type="PANTHER" id="PTHR23272">
    <property type="entry name" value="BED FINGER-RELATED"/>
    <property type="match status" value="1"/>
</dbReference>
<gene>
    <name evidence="2" type="ORF">LSALG_LOCUS12169</name>
</gene>
<name>A0AA35VN81_LACSI</name>
<evidence type="ECO:0000259" key="1">
    <source>
        <dbReference type="Pfam" id="PF05699"/>
    </source>
</evidence>
<evidence type="ECO:0000313" key="2">
    <source>
        <dbReference type="EMBL" id="CAI9271914.1"/>
    </source>
</evidence>
<organism evidence="2 3">
    <name type="scientific">Lactuca saligna</name>
    <name type="common">Willowleaf lettuce</name>
    <dbReference type="NCBI Taxonomy" id="75948"/>
    <lineage>
        <taxon>Eukaryota</taxon>
        <taxon>Viridiplantae</taxon>
        <taxon>Streptophyta</taxon>
        <taxon>Embryophyta</taxon>
        <taxon>Tracheophyta</taxon>
        <taxon>Spermatophyta</taxon>
        <taxon>Magnoliopsida</taxon>
        <taxon>eudicotyledons</taxon>
        <taxon>Gunneridae</taxon>
        <taxon>Pentapetalae</taxon>
        <taxon>asterids</taxon>
        <taxon>campanulids</taxon>
        <taxon>Asterales</taxon>
        <taxon>Asteraceae</taxon>
        <taxon>Cichorioideae</taxon>
        <taxon>Cichorieae</taxon>
        <taxon>Lactucinae</taxon>
        <taxon>Lactuca</taxon>
    </lineage>
</organism>
<dbReference type="GO" id="GO:0046983">
    <property type="term" value="F:protein dimerization activity"/>
    <property type="evidence" value="ECO:0007669"/>
    <property type="project" value="InterPro"/>
</dbReference>
<keyword evidence="3" id="KW-1185">Reference proteome</keyword>
<dbReference type="PANTHER" id="PTHR23272:SF187">
    <property type="entry name" value="AC9 TRANSPOSASE-RELATED"/>
    <property type="match status" value="1"/>
</dbReference>
<reference evidence="2" key="1">
    <citation type="submission" date="2023-04" db="EMBL/GenBank/DDBJ databases">
        <authorList>
            <person name="Vijverberg K."/>
            <person name="Xiong W."/>
            <person name="Schranz E."/>
        </authorList>
    </citation>
    <scope>NUCLEOTIDE SEQUENCE</scope>
</reference>
<accession>A0AA35VN81</accession>
<dbReference type="Pfam" id="PF05699">
    <property type="entry name" value="Dimer_Tnp_hAT"/>
    <property type="match status" value="1"/>
</dbReference>
<feature type="domain" description="HAT C-terminal dimerisation" evidence="1">
    <location>
        <begin position="266"/>
        <end position="330"/>
    </location>
</feature>
<dbReference type="InterPro" id="IPR012337">
    <property type="entry name" value="RNaseH-like_sf"/>
</dbReference>
<dbReference type="Proteomes" id="UP001177003">
    <property type="component" value="Chromosome 2"/>
</dbReference>
<proteinExistence type="predicted"/>
<evidence type="ECO:0000313" key="3">
    <source>
        <dbReference type="Proteomes" id="UP001177003"/>
    </source>
</evidence>